<keyword evidence="2" id="KW-1133">Transmembrane helix</keyword>
<evidence type="ECO:0000256" key="1">
    <source>
        <dbReference type="SAM" id="Coils"/>
    </source>
</evidence>
<name>A0A7C1J7M8_9THEO</name>
<gene>
    <name evidence="3" type="ORF">ENQ35_00855</name>
</gene>
<keyword evidence="1" id="KW-0175">Coiled coil</keyword>
<dbReference type="AlphaFoldDB" id="A0A7C1J7M8"/>
<reference evidence="3" key="1">
    <citation type="journal article" date="2020" name="mSystems">
        <title>Genome- and Community-Level Interaction Insights into Carbon Utilization and Element Cycling Functions of Hydrothermarchaeota in Hydrothermal Sediment.</title>
        <authorList>
            <person name="Zhou Z."/>
            <person name="Liu Y."/>
            <person name="Xu W."/>
            <person name="Pan J."/>
            <person name="Luo Z.H."/>
            <person name="Li M."/>
        </authorList>
    </citation>
    <scope>NUCLEOTIDE SEQUENCE [LARGE SCALE GENOMIC DNA]</scope>
    <source>
        <strain evidence="3">SpSt-301</strain>
    </source>
</reference>
<feature type="transmembrane region" description="Helical" evidence="2">
    <location>
        <begin position="62"/>
        <end position="82"/>
    </location>
</feature>
<keyword evidence="2" id="KW-0472">Membrane</keyword>
<accession>A0A7C1J7M8</accession>
<organism evidence="3">
    <name type="scientific">Ammonifex degensii</name>
    <dbReference type="NCBI Taxonomy" id="42838"/>
    <lineage>
        <taxon>Bacteria</taxon>
        <taxon>Bacillati</taxon>
        <taxon>Bacillota</taxon>
        <taxon>Clostridia</taxon>
        <taxon>Thermoanaerobacterales</taxon>
        <taxon>Thermoanaerobacteraceae</taxon>
        <taxon>Ammonifex</taxon>
    </lineage>
</organism>
<sequence length="93" mass="10885">MTELQEIREDVRETRKEVAEIKQMVNDLKVLVVGNYVTKEEFEKHEKDFDDYKKNQVQSLRWGLGFVFVVGGLIWSIVSWLVDLLNRNGKGVT</sequence>
<evidence type="ECO:0000313" key="3">
    <source>
        <dbReference type="EMBL" id="HDW51290.1"/>
    </source>
</evidence>
<protein>
    <submittedName>
        <fullName evidence="3">Uncharacterized protein</fullName>
    </submittedName>
</protein>
<keyword evidence="2" id="KW-0812">Transmembrane</keyword>
<evidence type="ECO:0000256" key="2">
    <source>
        <dbReference type="SAM" id="Phobius"/>
    </source>
</evidence>
<comment type="caution">
    <text evidence="3">The sequence shown here is derived from an EMBL/GenBank/DDBJ whole genome shotgun (WGS) entry which is preliminary data.</text>
</comment>
<proteinExistence type="predicted"/>
<dbReference type="EMBL" id="DSMV01000058">
    <property type="protein sequence ID" value="HDW51290.1"/>
    <property type="molecule type" value="Genomic_DNA"/>
</dbReference>
<feature type="coiled-coil region" evidence="1">
    <location>
        <begin position="4"/>
        <end position="31"/>
    </location>
</feature>